<evidence type="ECO:0000313" key="7">
    <source>
        <dbReference type="Proteomes" id="UP000278222"/>
    </source>
</evidence>
<evidence type="ECO:0000256" key="4">
    <source>
        <dbReference type="ARBA" id="ARBA00022833"/>
    </source>
</evidence>
<evidence type="ECO:0000256" key="5">
    <source>
        <dbReference type="ARBA" id="ARBA00024029"/>
    </source>
</evidence>
<dbReference type="InterPro" id="IPR003785">
    <property type="entry name" value="Creatininase/forma_Hydrolase"/>
</dbReference>
<proteinExistence type="inferred from homology"/>
<keyword evidence="7" id="KW-1185">Reference proteome</keyword>
<sequence length="282" mass="30816">MGGSHIFALATLGVALPMTVEIEWRRLRADELRRKAEEDAIVILPVGSIEQHGPHLPVEVDTMLGETVALEAARRVAAQGEPILVLPMLWTGLSEHHMSFGGTITLDDSTFLAVLRCICKSVVRHGFRRIVLLNGHGGNDNAMRVAADMLTPELEVPIVQFTYWYAAAEPIAAILETQTGLRHACEAETSMMMALRPDLVARDRIPLAKSNVTPEVSELVGGGMYRWRTLSAMSASGVVGNPEAATPEKGQRLIDGIADELARKLLNKDFWTLPFLSEPAHL</sequence>
<comment type="caution">
    <text evidence="6">The sequence shown here is derived from an EMBL/GenBank/DDBJ whole genome shotgun (WGS) entry which is preliminary data.</text>
</comment>
<dbReference type="PANTHER" id="PTHR35005">
    <property type="entry name" value="3-DEHYDRO-SCYLLO-INOSOSE HYDROLASE"/>
    <property type="match status" value="1"/>
</dbReference>
<dbReference type="GO" id="GO:0016811">
    <property type="term" value="F:hydrolase activity, acting on carbon-nitrogen (but not peptide) bonds, in linear amides"/>
    <property type="evidence" value="ECO:0007669"/>
    <property type="project" value="TreeGrafter"/>
</dbReference>
<dbReference type="SUPFAM" id="SSF102215">
    <property type="entry name" value="Creatininase"/>
    <property type="match status" value="1"/>
</dbReference>
<organism evidence="6 7">
    <name type="scientific">Stella humosa</name>
    <dbReference type="NCBI Taxonomy" id="94"/>
    <lineage>
        <taxon>Bacteria</taxon>
        <taxon>Pseudomonadati</taxon>
        <taxon>Pseudomonadota</taxon>
        <taxon>Alphaproteobacteria</taxon>
        <taxon>Rhodospirillales</taxon>
        <taxon>Stellaceae</taxon>
        <taxon>Stella</taxon>
    </lineage>
</organism>
<dbReference type="OrthoDB" id="9801445at2"/>
<evidence type="ECO:0000256" key="2">
    <source>
        <dbReference type="ARBA" id="ARBA00022723"/>
    </source>
</evidence>
<dbReference type="PANTHER" id="PTHR35005:SF1">
    <property type="entry name" value="2-AMINO-5-FORMYLAMINO-6-RIBOSYLAMINOPYRIMIDIN-4(3H)-ONE 5'-MONOPHOSPHATE DEFORMYLASE"/>
    <property type="match status" value="1"/>
</dbReference>
<keyword evidence="3 6" id="KW-0378">Hydrolase</keyword>
<dbReference type="Proteomes" id="UP000278222">
    <property type="component" value="Unassembled WGS sequence"/>
</dbReference>
<dbReference type="GO" id="GO:0009231">
    <property type="term" value="P:riboflavin biosynthetic process"/>
    <property type="evidence" value="ECO:0007669"/>
    <property type="project" value="TreeGrafter"/>
</dbReference>
<comment type="similarity">
    <text evidence="5">Belongs to the creatininase superfamily.</text>
</comment>
<dbReference type="Pfam" id="PF02633">
    <property type="entry name" value="Creatininase"/>
    <property type="match status" value="1"/>
</dbReference>
<keyword evidence="4" id="KW-0862">Zinc</keyword>
<accession>A0A3N1MEV3</accession>
<evidence type="ECO:0000256" key="3">
    <source>
        <dbReference type="ARBA" id="ARBA00022801"/>
    </source>
</evidence>
<reference evidence="6 7" key="1">
    <citation type="submission" date="2018-11" db="EMBL/GenBank/DDBJ databases">
        <title>Genomic Encyclopedia of Type Strains, Phase IV (KMG-IV): sequencing the most valuable type-strain genomes for metagenomic binning, comparative biology and taxonomic classification.</title>
        <authorList>
            <person name="Goeker M."/>
        </authorList>
    </citation>
    <scope>NUCLEOTIDE SEQUENCE [LARGE SCALE GENOMIC DNA]</scope>
    <source>
        <strain evidence="6 7">DSM 5900</strain>
    </source>
</reference>
<dbReference type="InterPro" id="IPR024087">
    <property type="entry name" value="Creatininase-like_sf"/>
</dbReference>
<dbReference type="Gene3D" id="3.40.50.10310">
    <property type="entry name" value="Creatininase"/>
    <property type="match status" value="1"/>
</dbReference>
<protein>
    <submittedName>
        <fullName evidence="6">Creatinine amidohydrolase</fullName>
    </submittedName>
</protein>
<name>A0A3N1MEV3_9PROT</name>
<dbReference type="EMBL" id="RJKX01000011">
    <property type="protein sequence ID" value="ROQ01240.1"/>
    <property type="molecule type" value="Genomic_DNA"/>
</dbReference>
<comment type="cofactor">
    <cofactor evidence="1">
        <name>Zn(2+)</name>
        <dbReference type="ChEBI" id="CHEBI:29105"/>
    </cofactor>
</comment>
<dbReference type="AlphaFoldDB" id="A0A3N1MEV3"/>
<dbReference type="GO" id="GO:0046872">
    <property type="term" value="F:metal ion binding"/>
    <property type="evidence" value="ECO:0007669"/>
    <property type="project" value="UniProtKB-KW"/>
</dbReference>
<evidence type="ECO:0000313" key="6">
    <source>
        <dbReference type="EMBL" id="ROQ01240.1"/>
    </source>
</evidence>
<evidence type="ECO:0000256" key="1">
    <source>
        <dbReference type="ARBA" id="ARBA00001947"/>
    </source>
</evidence>
<keyword evidence="2" id="KW-0479">Metal-binding</keyword>
<gene>
    <name evidence="6" type="ORF">EDC65_0418</name>
</gene>